<keyword evidence="6" id="KW-1185">Reference proteome</keyword>
<dbReference type="GO" id="GO:0005615">
    <property type="term" value="C:extracellular space"/>
    <property type="evidence" value="ECO:0007669"/>
    <property type="project" value="TreeGrafter"/>
</dbReference>
<keyword evidence="3" id="KW-0472">Membrane</keyword>
<evidence type="ECO:0000313" key="5">
    <source>
        <dbReference type="EMBL" id="CAH0715438.1"/>
    </source>
</evidence>
<proteinExistence type="predicted"/>
<dbReference type="SUPFAM" id="SSF47090">
    <property type="entry name" value="PGBD-like"/>
    <property type="match status" value="1"/>
</dbReference>
<dbReference type="AlphaFoldDB" id="A0A8J9V3V5"/>
<protein>
    <recommendedName>
        <fullName evidence="4">Peptidoglycan binding-like domain-containing protein</fullName>
    </recommendedName>
</protein>
<feature type="domain" description="Peptidoglycan binding-like" evidence="4">
    <location>
        <begin position="154"/>
        <end position="215"/>
    </location>
</feature>
<dbReference type="PANTHER" id="PTHR10201:SF308">
    <property type="entry name" value="MATRIX METALLOPROTEINASE 2"/>
    <property type="match status" value="1"/>
</dbReference>
<feature type="region of interest" description="Disordered" evidence="2">
    <location>
        <begin position="217"/>
        <end position="238"/>
    </location>
</feature>
<sequence>MGVQKRFVQISDTKPNIQYSTLKIDSKIESDYHSTDVESNDSTDLVHRITCNIKYGCQIETRCSLKCGLHKNEDEYVKGSIRRRVRVDGYGGARRAANLKFKCVWDTEECTDAIGRTMGVHVRVVAVIGLVLMLLSTSAAAPTRQGRSTHVEKNAKSYLEAFGYLKKGHPEVGNLLMGDVSQSYEDDFRIAIKTLQEFGGIPVTGVVDHATKELMRRKRCGRPDREPGNDENGKRKKRFAVQGEKWKYTNLTWR</sequence>
<evidence type="ECO:0000259" key="4">
    <source>
        <dbReference type="Pfam" id="PF01471"/>
    </source>
</evidence>
<dbReference type="OrthoDB" id="406838at2759"/>
<keyword evidence="1" id="KW-0645">Protease</keyword>
<accession>A0A8J9V3V5</accession>
<reference evidence="5" key="1">
    <citation type="submission" date="2021-12" db="EMBL/GenBank/DDBJ databases">
        <authorList>
            <person name="Martin H S."/>
        </authorList>
    </citation>
    <scope>NUCLEOTIDE SEQUENCE</scope>
</reference>
<dbReference type="Pfam" id="PF01471">
    <property type="entry name" value="PG_binding_1"/>
    <property type="match status" value="1"/>
</dbReference>
<evidence type="ECO:0000256" key="2">
    <source>
        <dbReference type="SAM" id="MobiDB-lite"/>
    </source>
</evidence>
<dbReference type="GO" id="GO:0030574">
    <property type="term" value="P:collagen catabolic process"/>
    <property type="evidence" value="ECO:0007669"/>
    <property type="project" value="TreeGrafter"/>
</dbReference>
<dbReference type="Proteomes" id="UP000838878">
    <property type="component" value="Chromosome 10"/>
</dbReference>
<feature type="compositionally biased region" description="Basic and acidic residues" evidence="2">
    <location>
        <begin position="221"/>
        <end position="233"/>
    </location>
</feature>
<keyword evidence="3" id="KW-1133">Transmembrane helix</keyword>
<name>A0A8J9V3V5_9NEOP</name>
<dbReference type="InterPro" id="IPR024079">
    <property type="entry name" value="MetalloPept_cat_dom_sf"/>
</dbReference>
<keyword evidence="1" id="KW-0378">Hydrolase</keyword>
<evidence type="ECO:0000313" key="6">
    <source>
        <dbReference type="Proteomes" id="UP000838878"/>
    </source>
</evidence>
<gene>
    <name evidence="5" type="ORF">BINO364_LOCUS2365</name>
</gene>
<evidence type="ECO:0000256" key="1">
    <source>
        <dbReference type="ARBA" id="ARBA00023049"/>
    </source>
</evidence>
<keyword evidence="1" id="KW-0482">Metalloprotease</keyword>
<evidence type="ECO:0000256" key="3">
    <source>
        <dbReference type="SAM" id="Phobius"/>
    </source>
</evidence>
<dbReference type="GO" id="GO:0004222">
    <property type="term" value="F:metalloendopeptidase activity"/>
    <property type="evidence" value="ECO:0007669"/>
    <property type="project" value="TreeGrafter"/>
</dbReference>
<dbReference type="PANTHER" id="PTHR10201">
    <property type="entry name" value="MATRIX METALLOPROTEINASE"/>
    <property type="match status" value="1"/>
</dbReference>
<feature type="non-terminal residue" evidence="5">
    <location>
        <position position="254"/>
    </location>
</feature>
<keyword evidence="3" id="KW-0812">Transmembrane</keyword>
<dbReference type="Gene3D" id="3.40.390.10">
    <property type="entry name" value="Collagenase (Catalytic Domain)"/>
    <property type="match status" value="1"/>
</dbReference>
<dbReference type="EMBL" id="OV170230">
    <property type="protein sequence ID" value="CAH0715438.1"/>
    <property type="molecule type" value="Genomic_DNA"/>
</dbReference>
<organism evidence="5 6">
    <name type="scientific">Brenthis ino</name>
    <name type="common">lesser marbled fritillary</name>
    <dbReference type="NCBI Taxonomy" id="405034"/>
    <lineage>
        <taxon>Eukaryota</taxon>
        <taxon>Metazoa</taxon>
        <taxon>Ecdysozoa</taxon>
        <taxon>Arthropoda</taxon>
        <taxon>Hexapoda</taxon>
        <taxon>Insecta</taxon>
        <taxon>Pterygota</taxon>
        <taxon>Neoptera</taxon>
        <taxon>Endopterygota</taxon>
        <taxon>Lepidoptera</taxon>
        <taxon>Glossata</taxon>
        <taxon>Ditrysia</taxon>
        <taxon>Papilionoidea</taxon>
        <taxon>Nymphalidae</taxon>
        <taxon>Heliconiinae</taxon>
        <taxon>Argynnini</taxon>
        <taxon>Brenthis</taxon>
    </lineage>
</organism>
<feature type="transmembrane region" description="Helical" evidence="3">
    <location>
        <begin position="124"/>
        <end position="141"/>
    </location>
</feature>
<dbReference type="InterPro" id="IPR002477">
    <property type="entry name" value="Peptidoglycan-bd-like"/>
</dbReference>
<dbReference type="InterPro" id="IPR036365">
    <property type="entry name" value="PGBD-like_sf"/>
</dbReference>
<dbReference type="GO" id="GO:0030198">
    <property type="term" value="P:extracellular matrix organization"/>
    <property type="evidence" value="ECO:0007669"/>
    <property type="project" value="TreeGrafter"/>
</dbReference>